<reference evidence="1" key="1">
    <citation type="submission" date="2019-02" db="EMBL/GenBank/DDBJ databases">
        <title>Draft genome of the type strain Pelomonas aquatica CCUG 52575T.</title>
        <authorList>
            <person name="Gomila M."/>
            <person name="Lalucat J."/>
        </authorList>
    </citation>
    <scope>NUCLEOTIDE SEQUENCE</scope>
    <source>
        <strain evidence="1">CCUG 52575</strain>
    </source>
</reference>
<name>A0A9X4R5X1_9BURK</name>
<dbReference type="EMBL" id="SGUG01000028">
    <property type="protein sequence ID" value="MDG0864161.1"/>
    <property type="molecule type" value="Genomic_DNA"/>
</dbReference>
<dbReference type="Proteomes" id="UP001152766">
    <property type="component" value="Unassembled WGS sequence"/>
</dbReference>
<gene>
    <name evidence="1" type="ORF">EXJ73_17000</name>
</gene>
<dbReference type="AlphaFoldDB" id="A0A9X4R5X1"/>
<comment type="caution">
    <text evidence="1">The sequence shown here is derived from an EMBL/GenBank/DDBJ whole genome shotgun (WGS) entry which is preliminary data.</text>
</comment>
<proteinExistence type="predicted"/>
<evidence type="ECO:0000313" key="2">
    <source>
        <dbReference type="Proteomes" id="UP001152766"/>
    </source>
</evidence>
<keyword evidence="2" id="KW-1185">Reference proteome</keyword>
<sequence length="341" mass="39073">MDARLMIDAPTAEARFWAAIEDLDAAQPDEYFYRVDSHRSVRTIRRHPVLRPLRWDSKDRFPHRALIEATRTMRPGQAIFRLSFWRALAPAMKDWKCRSSEHTMILMRVRRSVVGQALPGWTFDNDDHLDDAELIWKVGSVEEDLNDFYAGGVPLEKVEVFDAEGGRWSAWHANTATAPDRVRLPAIGWSPVAIHPRQGPGMAYWAAVPEPGPRTREAAFWCLLTLDEEAPGNLGGEIPAITRVMTHLLLGQLRELALSRVHVLTLAPDRDRVWAEQFDTSWSAGATRWPGWLRPEPEPVLQLERCARLRREELAALVAASRLPDARPEFKRSIWTWAWDR</sequence>
<evidence type="ECO:0000313" key="1">
    <source>
        <dbReference type="EMBL" id="MDG0864161.1"/>
    </source>
</evidence>
<accession>A0A9X4R5X1</accession>
<protein>
    <submittedName>
        <fullName evidence="1">Uncharacterized protein</fullName>
    </submittedName>
</protein>
<dbReference type="RefSeq" id="WP_268153641.1">
    <property type="nucleotide sequence ID" value="NZ_JAPPUW010000025.1"/>
</dbReference>
<organism evidence="1 2">
    <name type="scientific">Pelomonas aquatica</name>
    <dbReference type="NCBI Taxonomy" id="431058"/>
    <lineage>
        <taxon>Bacteria</taxon>
        <taxon>Pseudomonadati</taxon>
        <taxon>Pseudomonadota</taxon>
        <taxon>Betaproteobacteria</taxon>
        <taxon>Burkholderiales</taxon>
        <taxon>Sphaerotilaceae</taxon>
        <taxon>Roseateles</taxon>
    </lineage>
</organism>